<proteinExistence type="predicted"/>
<dbReference type="AlphaFoldDB" id="R2T080"/>
<evidence type="ECO:0000313" key="2">
    <source>
        <dbReference type="Proteomes" id="UP000013782"/>
    </source>
</evidence>
<protein>
    <recommendedName>
        <fullName evidence="3">Phage protein</fullName>
    </recommendedName>
</protein>
<dbReference type="EMBL" id="AJAQ01000016">
    <property type="protein sequence ID" value="EOH93694.1"/>
    <property type="molecule type" value="Genomic_DNA"/>
</dbReference>
<comment type="caution">
    <text evidence="1">The sequence shown here is derived from an EMBL/GenBank/DDBJ whole genome shotgun (WGS) entry which is preliminary data.</text>
</comment>
<keyword evidence="2" id="KW-1185">Reference proteome</keyword>
<evidence type="ECO:0000313" key="1">
    <source>
        <dbReference type="EMBL" id="EOH93694.1"/>
    </source>
</evidence>
<organism evidence="1 2">
    <name type="scientific">Enterococcus pallens ATCC BAA-351</name>
    <dbReference type="NCBI Taxonomy" id="1158607"/>
    <lineage>
        <taxon>Bacteria</taxon>
        <taxon>Bacillati</taxon>
        <taxon>Bacillota</taxon>
        <taxon>Bacilli</taxon>
        <taxon>Lactobacillales</taxon>
        <taxon>Enterococcaceae</taxon>
        <taxon>Enterococcus</taxon>
    </lineage>
</organism>
<evidence type="ECO:0008006" key="3">
    <source>
        <dbReference type="Google" id="ProtNLM"/>
    </source>
</evidence>
<name>R2T080_9ENTE</name>
<dbReference type="HOGENOM" id="CLU_2329416_0_0_9"/>
<dbReference type="Proteomes" id="UP000013782">
    <property type="component" value="Unassembled WGS sequence"/>
</dbReference>
<dbReference type="eggNOG" id="ENOG503123Q">
    <property type="taxonomic scope" value="Bacteria"/>
</dbReference>
<sequence length="98" mass="11285">MNQTENTPKIILPGDAEFNVMPLNQQLAVRTDTLRAVQKMNRQLNTNNTRQILTMDALNKVSSISLLELELCMQNEHAKDRLKYIADYFTFLCAQDLL</sequence>
<dbReference type="OrthoDB" id="9978331at2"/>
<accession>R2T080</accession>
<dbReference type="RefSeq" id="WP_010757380.1">
    <property type="nucleotide sequence ID" value="NZ_ASWD01000001.1"/>
</dbReference>
<gene>
    <name evidence="1" type="ORF">UAU_02390</name>
</gene>
<reference evidence="1 2" key="1">
    <citation type="submission" date="2013-02" db="EMBL/GenBank/DDBJ databases">
        <title>The Genome Sequence of Enterococcus pallens BAA-351.</title>
        <authorList>
            <consortium name="The Broad Institute Genome Sequencing Platform"/>
            <consortium name="The Broad Institute Genome Sequencing Center for Infectious Disease"/>
            <person name="Earl A.M."/>
            <person name="Gilmore M.S."/>
            <person name="Lebreton F."/>
            <person name="Walker B."/>
            <person name="Young S.K."/>
            <person name="Zeng Q."/>
            <person name="Gargeya S."/>
            <person name="Fitzgerald M."/>
            <person name="Haas B."/>
            <person name="Abouelleil A."/>
            <person name="Alvarado L."/>
            <person name="Arachchi H.M."/>
            <person name="Berlin A.M."/>
            <person name="Chapman S.B."/>
            <person name="Dewar J."/>
            <person name="Goldberg J."/>
            <person name="Griggs A."/>
            <person name="Gujja S."/>
            <person name="Hansen M."/>
            <person name="Howarth C."/>
            <person name="Imamovic A."/>
            <person name="Larimer J."/>
            <person name="McCowan C."/>
            <person name="Murphy C."/>
            <person name="Neiman D."/>
            <person name="Pearson M."/>
            <person name="Priest M."/>
            <person name="Roberts A."/>
            <person name="Saif S."/>
            <person name="Shea T."/>
            <person name="Sisk P."/>
            <person name="Sykes S."/>
            <person name="Wortman J."/>
            <person name="Nusbaum C."/>
            <person name="Birren B."/>
        </authorList>
    </citation>
    <scope>NUCLEOTIDE SEQUENCE [LARGE SCALE GENOMIC DNA]</scope>
    <source>
        <strain evidence="1 2">ATCC BAA-351</strain>
    </source>
</reference>